<accession>A0ABS9BLQ1</accession>
<feature type="chain" id="PRO_5045483427" evidence="1">
    <location>
        <begin position="26"/>
        <end position="164"/>
    </location>
</feature>
<gene>
    <name evidence="2" type="ORF">L0U88_18360</name>
</gene>
<keyword evidence="1" id="KW-0732">Signal</keyword>
<comment type="caution">
    <text evidence="2">The sequence shown here is derived from an EMBL/GenBank/DDBJ whole genome shotgun (WGS) entry which is preliminary data.</text>
</comment>
<sequence>MISLSNLQRIILGLLAVLLFSCSKSDDNNNDGNYFIRAKVNGELVEFNQTAIANKTTKTITGTAFRNMQNNFPFFSFDIESDNAISAGTFRENNYSFIMIFRYGLGVDELFHSQMGEEEDFLFVVDRITNEVAEGSFQGTIRNAYNSSQSIAITEGRFLLKVVP</sequence>
<keyword evidence="3" id="KW-1185">Reference proteome</keyword>
<organism evidence="2 3">
    <name type="scientific">Flavihumibacter fluminis</name>
    <dbReference type="NCBI Taxonomy" id="2909236"/>
    <lineage>
        <taxon>Bacteria</taxon>
        <taxon>Pseudomonadati</taxon>
        <taxon>Bacteroidota</taxon>
        <taxon>Chitinophagia</taxon>
        <taxon>Chitinophagales</taxon>
        <taxon>Chitinophagaceae</taxon>
        <taxon>Flavihumibacter</taxon>
    </lineage>
</organism>
<evidence type="ECO:0000256" key="1">
    <source>
        <dbReference type="SAM" id="SignalP"/>
    </source>
</evidence>
<dbReference type="Proteomes" id="UP001200145">
    <property type="component" value="Unassembled WGS sequence"/>
</dbReference>
<reference evidence="2 3" key="1">
    <citation type="submission" date="2022-01" db="EMBL/GenBank/DDBJ databases">
        <title>Flavihumibacter sp. nov., isolated from sediment of a river.</title>
        <authorList>
            <person name="Liu H."/>
        </authorList>
    </citation>
    <scope>NUCLEOTIDE SEQUENCE [LARGE SCALE GENOMIC DNA]</scope>
    <source>
        <strain evidence="2 3">RY-1</strain>
    </source>
</reference>
<name>A0ABS9BLQ1_9BACT</name>
<dbReference type="RefSeq" id="WP_234867930.1">
    <property type="nucleotide sequence ID" value="NZ_JAKEVY010000005.1"/>
</dbReference>
<dbReference type="EMBL" id="JAKEVY010000005">
    <property type="protein sequence ID" value="MCF1716611.1"/>
    <property type="molecule type" value="Genomic_DNA"/>
</dbReference>
<evidence type="ECO:0000313" key="2">
    <source>
        <dbReference type="EMBL" id="MCF1716611.1"/>
    </source>
</evidence>
<feature type="signal peptide" evidence="1">
    <location>
        <begin position="1"/>
        <end position="25"/>
    </location>
</feature>
<protein>
    <submittedName>
        <fullName evidence="2">Uncharacterized protein</fullName>
    </submittedName>
</protein>
<evidence type="ECO:0000313" key="3">
    <source>
        <dbReference type="Proteomes" id="UP001200145"/>
    </source>
</evidence>
<proteinExistence type="predicted"/>